<accession>A0A2P6RP92</accession>
<keyword evidence="1" id="KW-1133">Transmembrane helix</keyword>
<dbReference type="Proteomes" id="UP000238479">
    <property type="component" value="Chromosome 2"/>
</dbReference>
<evidence type="ECO:0000313" key="2">
    <source>
        <dbReference type="EMBL" id="PRQ48237.1"/>
    </source>
</evidence>
<sequence length="137" mass="15668">MISPLLAIRLSLSPSQFHTRRDIQSIAEKEVADTPGEEFHFSSTKPRSLLFTPKGLTIGCFPRRRPFWESLVILLVIVFYAFQGSQLGYHGVMLMPKRSLSDLIMMLDCITSINRPGILLYNVDLLKLEPLMKPYQK</sequence>
<name>A0A2P6RP92_ROSCH</name>
<proteinExistence type="predicted"/>
<keyword evidence="1" id="KW-0812">Transmembrane</keyword>
<gene>
    <name evidence="2" type="ORF">RchiOBHm_Chr2g0108471</name>
</gene>
<protein>
    <submittedName>
        <fullName evidence="2">Uncharacterized protein</fullName>
    </submittedName>
</protein>
<keyword evidence="1" id="KW-0472">Membrane</keyword>
<dbReference type="Gramene" id="PRQ48237">
    <property type="protein sequence ID" value="PRQ48237"/>
    <property type="gene ID" value="RchiOBHm_Chr2g0108471"/>
</dbReference>
<evidence type="ECO:0000256" key="1">
    <source>
        <dbReference type="SAM" id="Phobius"/>
    </source>
</evidence>
<dbReference type="EMBL" id="PDCK01000040">
    <property type="protein sequence ID" value="PRQ48237.1"/>
    <property type="molecule type" value="Genomic_DNA"/>
</dbReference>
<organism evidence="2 3">
    <name type="scientific">Rosa chinensis</name>
    <name type="common">China rose</name>
    <dbReference type="NCBI Taxonomy" id="74649"/>
    <lineage>
        <taxon>Eukaryota</taxon>
        <taxon>Viridiplantae</taxon>
        <taxon>Streptophyta</taxon>
        <taxon>Embryophyta</taxon>
        <taxon>Tracheophyta</taxon>
        <taxon>Spermatophyta</taxon>
        <taxon>Magnoliopsida</taxon>
        <taxon>eudicotyledons</taxon>
        <taxon>Gunneridae</taxon>
        <taxon>Pentapetalae</taxon>
        <taxon>rosids</taxon>
        <taxon>fabids</taxon>
        <taxon>Rosales</taxon>
        <taxon>Rosaceae</taxon>
        <taxon>Rosoideae</taxon>
        <taxon>Rosoideae incertae sedis</taxon>
        <taxon>Rosa</taxon>
    </lineage>
</organism>
<reference evidence="2 3" key="1">
    <citation type="journal article" date="2018" name="Nat. Genet.">
        <title>The Rosa genome provides new insights in the design of modern roses.</title>
        <authorList>
            <person name="Bendahmane M."/>
        </authorList>
    </citation>
    <scope>NUCLEOTIDE SEQUENCE [LARGE SCALE GENOMIC DNA]</scope>
    <source>
        <strain evidence="3">cv. Old Blush</strain>
    </source>
</reference>
<evidence type="ECO:0000313" key="3">
    <source>
        <dbReference type="Proteomes" id="UP000238479"/>
    </source>
</evidence>
<keyword evidence="3" id="KW-1185">Reference proteome</keyword>
<comment type="caution">
    <text evidence="2">The sequence shown here is derived from an EMBL/GenBank/DDBJ whole genome shotgun (WGS) entry which is preliminary data.</text>
</comment>
<dbReference type="AlphaFoldDB" id="A0A2P6RP92"/>
<feature type="transmembrane region" description="Helical" evidence="1">
    <location>
        <begin position="66"/>
        <end position="83"/>
    </location>
</feature>